<evidence type="ECO:0000259" key="3">
    <source>
        <dbReference type="PROSITE" id="PS50022"/>
    </source>
</evidence>
<feature type="domain" description="F5/8 type C" evidence="3">
    <location>
        <begin position="36"/>
        <end position="184"/>
    </location>
</feature>
<dbReference type="PROSITE" id="PS50022">
    <property type="entry name" value="FA58C_3"/>
    <property type="match status" value="1"/>
</dbReference>
<dbReference type="Proteomes" id="UP000618579">
    <property type="component" value="Unassembled WGS sequence"/>
</dbReference>
<evidence type="ECO:0000259" key="4">
    <source>
        <dbReference type="PROSITE" id="PS51766"/>
    </source>
</evidence>
<dbReference type="CDD" id="cd14254">
    <property type="entry name" value="Dockerin_II"/>
    <property type="match status" value="1"/>
</dbReference>
<dbReference type="Gene3D" id="2.60.40.2340">
    <property type="match status" value="2"/>
</dbReference>
<dbReference type="InterPro" id="IPR000421">
    <property type="entry name" value="FA58C"/>
</dbReference>
<dbReference type="Pfam" id="PF00404">
    <property type="entry name" value="Dockerin_1"/>
    <property type="match status" value="1"/>
</dbReference>
<dbReference type="InterPro" id="IPR008979">
    <property type="entry name" value="Galactose-bd-like_sf"/>
</dbReference>
<name>A0ABX2A043_9BACL</name>
<dbReference type="PROSITE" id="PS00018">
    <property type="entry name" value="EF_HAND_1"/>
    <property type="match status" value="2"/>
</dbReference>
<dbReference type="InterPro" id="IPR036439">
    <property type="entry name" value="Dockerin_dom_sf"/>
</dbReference>
<evidence type="ECO:0000313" key="6">
    <source>
        <dbReference type="Proteomes" id="UP000618579"/>
    </source>
</evidence>
<organism evidence="5 6">
    <name type="scientific">Paenibacillus planticolens</name>
    <dbReference type="NCBI Taxonomy" id="2654976"/>
    <lineage>
        <taxon>Bacteria</taxon>
        <taxon>Bacillati</taxon>
        <taxon>Bacillota</taxon>
        <taxon>Bacilli</taxon>
        <taxon>Bacillales</taxon>
        <taxon>Paenibacillaceae</taxon>
        <taxon>Paenibacillus</taxon>
    </lineage>
</organism>
<evidence type="ECO:0000313" key="5">
    <source>
        <dbReference type="EMBL" id="NOV04368.1"/>
    </source>
</evidence>
<dbReference type="SUPFAM" id="SSF63446">
    <property type="entry name" value="Type I dockerin domain"/>
    <property type="match status" value="1"/>
</dbReference>
<dbReference type="InterPro" id="IPR016134">
    <property type="entry name" value="Dockerin_dom"/>
</dbReference>
<dbReference type="Gene3D" id="2.60.40.10">
    <property type="entry name" value="Immunoglobulins"/>
    <property type="match status" value="1"/>
</dbReference>
<proteinExistence type="predicted"/>
<feature type="domain" description="Dockerin" evidence="4">
    <location>
        <begin position="1364"/>
        <end position="1428"/>
    </location>
</feature>
<dbReference type="Gene3D" id="1.20.1270.90">
    <property type="entry name" value="AF1782-like"/>
    <property type="match status" value="1"/>
</dbReference>
<comment type="caution">
    <text evidence="5">The sequence shown here is derived from an EMBL/GenBank/DDBJ whole genome shotgun (WGS) entry which is preliminary data.</text>
</comment>
<evidence type="ECO:0000256" key="1">
    <source>
        <dbReference type="ARBA" id="ARBA00022729"/>
    </source>
</evidence>
<dbReference type="InterPro" id="IPR002105">
    <property type="entry name" value="Dockerin_1_rpt"/>
</dbReference>
<dbReference type="PROSITE" id="PS51766">
    <property type="entry name" value="DOCKERIN"/>
    <property type="match status" value="1"/>
</dbReference>
<dbReference type="CDD" id="cd08547">
    <property type="entry name" value="Type_II_cohesin"/>
    <property type="match status" value="1"/>
</dbReference>
<dbReference type="Gene3D" id="2.60.40.680">
    <property type="match status" value="1"/>
</dbReference>
<dbReference type="SUPFAM" id="SSF49384">
    <property type="entry name" value="Carbohydrate-binding domain"/>
    <property type="match status" value="1"/>
</dbReference>
<keyword evidence="2" id="KW-0456">Lyase</keyword>
<dbReference type="Pfam" id="PF05426">
    <property type="entry name" value="Alginate_lyase"/>
    <property type="match status" value="1"/>
</dbReference>
<dbReference type="InterPro" id="IPR013783">
    <property type="entry name" value="Ig-like_fold"/>
</dbReference>
<dbReference type="Pfam" id="PF00754">
    <property type="entry name" value="F5_F8_type_C"/>
    <property type="match status" value="1"/>
</dbReference>
<dbReference type="InterPro" id="IPR018247">
    <property type="entry name" value="EF_Hand_1_Ca_BS"/>
</dbReference>
<dbReference type="SUPFAM" id="SSF49785">
    <property type="entry name" value="Galactose-binding domain-like"/>
    <property type="match status" value="1"/>
</dbReference>
<dbReference type="Gene3D" id="1.50.10.100">
    <property type="entry name" value="Chondroitin AC/alginate lyase"/>
    <property type="match status" value="1"/>
</dbReference>
<keyword evidence="1" id="KW-0732">Signal</keyword>
<dbReference type="Gene3D" id="2.60.120.260">
    <property type="entry name" value="Galactose-binding domain-like"/>
    <property type="match status" value="1"/>
</dbReference>
<protein>
    <submittedName>
        <fullName evidence="5">Uncharacterized protein</fullName>
    </submittedName>
</protein>
<accession>A0ABX2A043</accession>
<dbReference type="Pfam" id="PF00963">
    <property type="entry name" value="Cohesin"/>
    <property type="match status" value="1"/>
</dbReference>
<gene>
    <name evidence="5" type="ORF">GC097_30790</name>
</gene>
<reference evidence="5 6" key="1">
    <citation type="submission" date="2019-10" db="EMBL/GenBank/DDBJ databases">
        <title>Description of Paenibacillus pedi sp. nov.</title>
        <authorList>
            <person name="Carlier A."/>
            <person name="Qi S."/>
        </authorList>
    </citation>
    <scope>NUCLEOTIDE SEQUENCE [LARGE SCALE GENOMIC DNA]</scope>
    <source>
        <strain evidence="5 6">LMG 31457</strain>
    </source>
</reference>
<dbReference type="SUPFAM" id="SSF48230">
    <property type="entry name" value="Chondroitin AC/alginate lyase"/>
    <property type="match status" value="1"/>
</dbReference>
<dbReference type="EMBL" id="WHNZ01000081">
    <property type="protein sequence ID" value="NOV04368.1"/>
    <property type="molecule type" value="Genomic_DNA"/>
</dbReference>
<dbReference type="InterPro" id="IPR002102">
    <property type="entry name" value="Cohesin_dom"/>
</dbReference>
<sequence length="1428" mass="153762">MGLLHRFTSKMSGLLVLTLCITLLAPAGWVTPLVKADSANLVLGATIAGGTGVGFSSQGVSNTAAMAIDGSSSTVWQPNSTDRDVAKSPNGAWFIVDLGTAKTYNKAVFQLPLSNGVKNVKIEYSNNTSTWTTAYDAAVVNKGTSTKTETVTFPSVTGRYAKVSFSFSNATPNFQLSELELYLVPTGPTEPAPVPSVFATGGDKSAVVTWENTPQDPKFLDAVATVVTDVNDSSRKMTVAVGTNSTTFTGLTNGQSYTFALQNAASDNSLSKSVFVSVVPGVALYPNTLLYNTNQMITVKNKLSAPGNTDYTDAVNKLRSDADLALTKGPYSVMNKTGLAPSGNKHDYWSVGPYWWPDPTSPTGLPYINRDGQFNPEGYTNKYDKQNFIDLRDAVSTLALAYYFTNDPNYAARAALLIKTWFIDPATSMNPNMNYAQGVPGAEDGRKEGVLESDKLLEIIDAIELISNSPSWTAGDTQSFKNWLFRYTNWLATNQLAQDEKNSLNNHGAWYDIQYVDYLLYLGKKAEAQAYLQNTTIPRIAYQITSNGTMPAELRRTRPFHYFLFDLMPFSMLAILGDKIGVDVWNSSGNIKKAYDFIAPYIVDFSKWPYLETLPQDDESPFAKYLREAAVVFGTDALRSTADIMEKALTPDQPNTNRANLVSPGIEPFGPHKEFVAFGFQGLYTPVQGAIQTNDEILVTVPKDTVLTGLVASFTITGASVKVGSVTQVNGVTPNDFTNPVVYTVVSPGGQTRNYTVKVVKSSSNLPFTMYAVGFNDYRQDPFVEAKLKEDSAYNKNLFDVIAPLPQAASDFEPFTWYKGFYNNGTLVSQAQVFIKDGNSQHTQSMPAAIRLLKDSNFGSSITANVDTTNYANISGSFFARTQDQNTSTGYKLYTEWSVDGGATWNVANTLVRDSSNTTLTDSYNNIPFAFSINDSRADNNRNFLLRFRLDKSSAGYMNFDDLQLFGAPIYDLSQKDLTSFSFQTLSLPVTGIIKANNDIVLTVPKGTDVTKLTASFSTTGERVRVGSKIQDSDNTVNDFSSPIVFTVDAGDGSWKNYTVKVSIEQQTPADIAAGITFIEAPDQHAVKLALPSVPDGYTITIKSSDRPDIISLDGTIIPPNADTTVTLVLEVTRTSDGTKASTISIPVAITAAKTVIATLTGSGSVIAGGSFDLTYGLANVTSRVYAQDFTFTYDPNQVEFVSAASVKAGFQLVGQSEKAGEIRFIAASLGPEMAVDTSGDLLLLHWRAKSASTSAAITVSKILISNGNGLETSVTGAYHPITILTNVDKAALDALIGNAQSVYHAAVEGTHIGQYPIGTKALLLAAINSAQAVSGNQNAAQQQVDQSVAALQAALQAFTASVIAPAPGDLNGDGKITIGDLAIVASCYGKTSADPNWNQYRIADMNNDGKIDIFDLAFIASKILSSN</sequence>
<dbReference type="RefSeq" id="WP_171687169.1">
    <property type="nucleotide sequence ID" value="NZ_WHNZ01000081.1"/>
</dbReference>
<dbReference type="Gene3D" id="1.10.1330.10">
    <property type="entry name" value="Dockerin domain"/>
    <property type="match status" value="1"/>
</dbReference>
<evidence type="ECO:0000256" key="2">
    <source>
        <dbReference type="ARBA" id="ARBA00023239"/>
    </source>
</evidence>
<dbReference type="InterPro" id="IPR008965">
    <property type="entry name" value="CBM2/CBM3_carb-bd_dom_sf"/>
</dbReference>
<dbReference type="InterPro" id="IPR008929">
    <property type="entry name" value="Chondroitin_lyas"/>
</dbReference>
<keyword evidence="6" id="KW-1185">Reference proteome</keyword>
<dbReference type="InterPro" id="IPR008397">
    <property type="entry name" value="Alginate_lyase_dom"/>
</dbReference>